<feature type="compositionally biased region" description="Polar residues" evidence="3">
    <location>
        <begin position="107"/>
        <end position="118"/>
    </location>
</feature>
<accession>A0AAD5TLY7</accession>
<keyword evidence="4" id="KW-0812">Transmembrane</keyword>
<evidence type="ECO:0000313" key="6">
    <source>
        <dbReference type="EMBL" id="KAJ3180524.1"/>
    </source>
</evidence>
<feature type="domain" description="SH3" evidence="5">
    <location>
        <begin position="209"/>
        <end position="270"/>
    </location>
</feature>
<dbReference type="InterPro" id="IPR036028">
    <property type="entry name" value="SH3-like_dom_sf"/>
</dbReference>
<evidence type="ECO:0000313" key="7">
    <source>
        <dbReference type="Proteomes" id="UP001212152"/>
    </source>
</evidence>
<evidence type="ECO:0000256" key="3">
    <source>
        <dbReference type="SAM" id="MobiDB-lite"/>
    </source>
</evidence>
<name>A0AAD5TLY7_9FUNG</name>
<evidence type="ECO:0000256" key="2">
    <source>
        <dbReference type="PROSITE-ProRule" id="PRU00192"/>
    </source>
</evidence>
<comment type="caution">
    <text evidence="6">The sequence shown here is derived from an EMBL/GenBank/DDBJ whole genome shotgun (WGS) entry which is preliminary data.</text>
</comment>
<gene>
    <name evidence="6" type="ORF">HDU87_002033</name>
</gene>
<dbReference type="AlphaFoldDB" id="A0AAD5TLY7"/>
<evidence type="ECO:0000259" key="5">
    <source>
        <dbReference type="PROSITE" id="PS50002"/>
    </source>
</evidence>
<dbReference type="Proteomes" id="UP001212152">
    <property type="component" value="Unassembled WGS sequence"/>
</dbReference>
<feature type="region of interest" description="Disordered" evidence="3">
    <location>
        <begin position="26"/>
        <end position="65"/>
    </location>
</feature>
<proteinExistence type="predicted"/>
<sequence>MLYGIAYYQPLTLRYSFQNCGRNTHGIEPDATATPTPPPASSPASSPASAPASTPATAAAPTTPATAIPSASLTLVPGSNSLGATSTSTPSILTPGAPGVSVADPSVSGNRSDPSSAIGQAPGSSSSSSSSRTALIVGPILAAVVLLAVGAVLATRRHQQNMKSSAAASSLRAEAGIGAAAGAIAAARNSDSSRPLFTNGAGMLNVSSVLEKRYVCAHAYSPAADDEITLNVGDQVRLNLLFNDGWAKGYNETTGMQGLLPCACIKEEDATPPGEKTK</sequence>
<evidence type="ECO:0000256" key="1">
    <source>
        <dbReference type="ARBA" id="ARBA00022443"/>
    </source>
</evidence>
<dbReference type="SMART" id="SM00326">
    <property type="entry name" value="SH3"/>
    <property type="match status" value="1"/>
</dbReference>
<dbReference type="EMBL" id="JADGJQ010000016">
    <property type="protein sequence ID" value="KAJ3180524.1"/>
    <property type="molecule type" value="Genomic_DNA"/>
</dbReference>
<keyword evidence="4" id="KW-0472">Membrane</keyword>
<feature type="region of interest" description="Disordered" evidence="3">
    <location>
        <begin position="84"/>
        <end position="130"/>
    </location>
</feature>
<dbReference type="SUPFAM" id="SSF50044">
    <property type="entry name" value="SH3-domain"/>
    <property type="match status" value="1"/>
</dbReference>
<evidence type="ECO:0000256" key="4">
    <source>
        <dbReference type="SAM" id="Phobius"/>
    </source>
</evidence>
<keyword evidence="1 2" id="KW-0728">SH3 domain</keyword>
<keyword evidence="4" id="KW-1133">Transmembrane helix</keyword>
<reference evidence="6" key="1">
    <citation type="submission" date="2020-05" db="EMBL/GenBank/DDBJ databases">
        <title>Phylogenomic resolution of chytrid fungi.</title>
        <authorList>
            <person name="Stajich J.E."/>
            <person name="Amses K."/>
            <person name="Simmons R."/>
            <person name="Seto K."/>
            <person name="Myers J."/>
            <person name="Bonds A."/>
            <person name="Quandt C.A."/>
            <person name="Barry K."/>
            <person name="Liu P."/>
            <person name="Grigoriev I."/>
            <person name="Longcore J.E."/>
            <person name="James T.Y."/>
        </authorList>
    </citation>
    <scope>NUCLEOTIDE SEQUENCE</scope>
    <source>
        <strain evidence="6">JEL0379</strain>
    </source>
</reference>
<keyword evidence="7" id="KW-1185">Reference proteome</keyword>
<feature type="transmembrane region" description="Helical" evidence="4">
    <location>
        <begin position="134"/>
        <end position="154"/>
    </location>
</feature>
<dbReference type="InterPro" id="IPR001452">
    <property type="entry name" value="SH3_domain"/>
</dbReference>
<organism evidence="6 7">
    <name type="scientific">Geranomyces variabilis</name>
    <dbReference type="NCBI Taxonomy" id="109894"/>
    <lineage>
        <taxon>Eukaryota</taxon>
        <taxon>Fungi</taxon>
        <taxon>Fungi incertae sedis</taxon>
        <taxon>Chytridiomycota</taxon>
        <taxon>Chytridiomycota incertae sedis</taxon>
        <taxon>Chytridiomycetes</taxon>
        <taxon>Spizellomycetales</taxon>
        <taxon>Powellomycetaceae</taxon>
        <taxon>Geranomyces</taxon>
    </lineage>
</organism>
<dbReference type="PROSITE" id="PS50002">
    <property type="entry name" value="SH3"/>
    <property type="match status" value="1"/>
</dbReference>
<dbReference type="Gene3D" id="2.30.30.40">
    <property type="entry name" value="SH3 Domains"/>
    <property type="match status" value="1"/>
</dbReference>
<feature type="compositionally biased region" description="Low complexity" evidence="3">
    <location>
        <begin position="42"/>
        <end position="65"/>
    </location>
</feature>
<protein>
    <recommendedName>
        <fullName evidence="5">SH3 domain-containing protein</fullName>
    </recommendedName>
</protein>